<evidence type="ECO:0000313" key="2">
    <source>
        <dbReference type="EMBL" id="MCS0494827.1"/>
    </source>
</evidence>
<dbReference type="RefSeq" id="WP_258731867.1">
    <property type="nucleotide sequence ID" value="NZ_JANTHZ010000002.1"/>
</dbReference>
<proteinExistence type="predicted"/>
<keyword evidence="3" id="KW-1185">Reference proteome</keyword>
<dbReference type="Pfam" id="PF16998">
    <property type="entry name" value="17kDa_Anti_2"/>
    <property type="match status" value="1"/>
</dbReference>
<dbReference type="AlphaFoldDB" id="A0A9X2T1L2"/>
<organism evidence="2 3">
    <name type="scientific">Ancylobacter mangrovi</name>
    <dbReference type="NCBI Taxonomy" id="2972472"/>
    <lineage>
        <taxon>Bacteria</taxon>
        <taxon>Pseudomonadati</taxon>
        <taxon>Pseudomonadota</taxon>
        <taxon>Alphaproteobacteria</taxon>
        <taxon>Hyphomicrobiales</taxon>
        <taxon>Xanthobacteraceae</taxon>
        <taxon>Ancylobacter</taxon>
    </lineage>
</organism>
<dbReference type="Proteomes" id="UP001151088">
    <property type="component" value="Unassembled WGS sequence"/>
</dbReference>
<accession>A0A9X2T1L2</accession>
<evidence type="ECO:0000313" key="3">
    <source>
        <dbReference type="Proteomes" id="UP001151088"/>
    </source>
</evidence>
<name>A0A9X2T1L2_9HYPH</name>
<dbReference type="InterPro" id="IPR032635">
    <property type="entry name" value="Anti_2"/>
</dbReference>
<gene>
    <name evidence="2" type="ORF">NVS89_06925</name>
</gene>
<protein>
    <submittedName>
        <fullName evidence="2">RT0821/Lpp0805 family surface protein</fullName>
    </submittedName>
</protein>
<dbReference type="EMBL" id="JANTHZ010000002">
    <property type="protein sequence ID" value="MCS0494827.1"/>
    <property type="molecule type" value="Genomic_DNA"/>
</dbReference>
<comment type="caution">
    <text evidence="2">The sequence shown here is derived from an EMBL/GenBank/DDBJ whole genome shotgun (WGS) entry which is preliminary data.</text>
</comment>
<reference evidence="2" key="1">
    <citation type="submission" date="2022-08" db="EMBL/GenBank/DDBJ databases">
        <authorList>
            <person name="Li F."/>
        </authorList>
    </citation>
    <scope>NUCLEOTIDE SEQUENCE</scope>
    <source>
        <strain evidence="2">MQZ15Z-1</strain>
    </source>
</reference>
<feature type="domain" description="Surface antigen" evidence="1">
    <location>
        <begin position="9"/>
        <end position="110"/>
    </location>
</feature>
<sequence>MPPALDPLATGSVTPIPMAYSEPIPDGVAPDDWLSARQALAEALSEDQVAPSVPWENYASATRGTVTPIGTRLATAGDCRAFLMSFVRDTSENWLEGEACRTAKGSWKVDQARMLEKG</sequence>
<evidence type="ECO:0000259" key="1">
    <source>
        <dbReference type="Pfam" id="PF16998"/>
    </source>
</evidence>